<sequence length="408" mass="43638">MIRIPLAPLRLTDYTRLTSPLSPHKKKSGSSTGSGSSRTSSSTSSWVATPSDASSSSASASSTSASTSGVRLSTMMPSSLLPSPFATTTTPPVSRSSTEDGGPLKTLYEAPRPSPSSSASATARAMAHEDEEDDDDDDDSSSSSPDDLVQQNTRAATTPPRRLMDLFLSSAAKDREPTSGSSHSPRSPQPRSRTRSEPVNVTPSRNGRSASGTTPAPSTKDEEMAAPTWSFYEDPVEPTPVASTTSNDASEPALGADGDEAEYYDENLKLSPTSLARRLRRRSRVPVETPLLMPSPTSISFSPAPQAQVVPPSTPPPTSLEWTEMDTTILTTTTTTTIPVSPPSIFPSWDPIEDSTKRENFFGDMGNHSFDSRISSHGFEEMGRKRSGLGEDMFEEAHEGKRMRLSSE</sequence>
<feature type="compositionally biased region" description="Acidic residues" evidence="1">
    <location>
        <begin position="129"/>
        <end position="140"/>
    </location>
</feature>
<dbReference type="EMBL" id="FMSP01000003">
    <property type="protein sequence ID" value="SCV68371.1"/>
    <property type="molecule type" value="Genomic_DNA"/>
</dbReference>
<feature type="region of interest" description="Disordered" evidence="1">
    <location>
        <begin position="333"/>
        <end position="352"/>
    </location>
</feature>
<name>A0A238F8E2_9BASI</name>
<evidence type="ECO:0000313" key="3">
    <source>
        <dbReference type="Proteomes" id="UP000198372"/>
    </source>
</evidence>
<feature type="compositionally biased region" description="Polar residues" evidence="1">
    <location>
        <begin position="197"/>
        <end position="217"/>
    </location>
</feature>
<accession>A0A238F8E2</accession>
<feature type="compositionally biased region" description="Low complexity" evidence="1">
    <location>
        <begin position="178"/>
        <end position="191"/>
    </location>
</feature>
<feature type="compositionally biased region" description="Low complexity" evidence="1">
    <location>
        <begin position="29"/>
        <end position="96"/>
    </location>
</feature>
<feature type="region of interest" description="Disordered" evidence="1">
    <location>
        <begin position="383"/>
        <end position="408"/>
    </location>
</feature>
<protein>
    <submittedName>
        <fullName evidence="2">BQ2448_492 protein</fullName>
    </submittedName>
</protein>
<proteinExistence type="predicted"/>
<evidence type="ECO:0000313" key="2">
    <source>
        <dbReference type="EMBL" id="SCV68371.1"/>
    </source>
</evidence>
<feature type="compositionally biased region" description="Low complexity" evidence="1">
    <location>
        <begin position="115"/>
        <end position="125"/>
    </location>
</feature>
<dbReference type="AlphaFoldDB" id="A0A238F8E2"/>
<feature type="compositionally biased region" description="Basic and acidic residues" evidence="1">
    <location>
        <begin position="395"/>
        <end position="408"/>
    </location>
</feature>
<organism evidence="2 3">
    <name type="scientific">Microbotryum intermedium</name>
    <dbReference type="NCBI Taxonomy" id="269621"/>
    <lineage>
        <taxon>Eukaryota</taxon>
        <taxon>Fungi</taxon>
        <taxon>Dikarya</taxon>
        <taxon>Basidiomycota</taxon>
        <taxon>Pucciniomycotina</taxon>
        <taxon>Microbotryomycetes</taxon>
        <taxon>Microbotryales</taxon>
        <taxon>Microbotryaceae</taxon>
        <taxon>Microbotryum</taxon>
    </lineage>
</organism>
<feature type="region of interest" description="Disordered" evidence="1">
    <location>
        <begin position="288"/>
        <end position="320"/>
    </location>
</feature>
<keyword evidence="3" id="KW-1185">Reference proteome</keyword>
<reference evidence="3" key="1">
    <citation type="submission" date="2016-09" db="EMBL/GenBank/DDBJ databases">
        <authorList>
            <person name="Jeantristanb JTB J.-T."/>
            <person name="Ricardo R."/>
        </authorList>
    </citation>
    <scope>NUCLEOTIDE SEQUENCE [LARGE SCALE GENOMIC DNA]</scope>
</reference>
<dbReference type="OrthoDB" id="2538341at2759"/>
<evidence type="ECO:0000256" key="1">
    <source>
        <dbReference type="SAM" id="MobiDB-lite"/>
    </source>
</evidence>
<dbReference type="Proteomes" id="UP000198372">
    <property type="component" value="Unassembled WGS sequence"/>
</dbReference>
<gene>
    <name evidence="2" type="ORF">BQ2448_492</name>
</gene>
<feature type="compositionally biased region" description="Low complexity" evidence="1">
    <location>
        <begin position="302"/>
        <end position="311"/>
    </location>
</feature>
<feature type="region of interest" description="Disordered" evidence="1">
    <location>
        <begin position="1"/>
        <end position="267"/>
    </location>
</feature>